<dbReference type="RefSeq" id="WP_013221925.1">
    <property type="nucleotide sequence ID" value="NC_014316.1"/>
</dbReference>
<evidence type="ECO:0000313" key="3">
    <source>
        <dbReference type="Proteomes" id="UP000000393"/>
    </source>
</evidence>
<accession>D8KCC7</accession>
<reference evidence="3" key="1">
    <citation type="submission" date="2010-06" db="EMBL/GenBank/DDBJ databases">
        <title>Complete sequence of plasmid1 of Nitrosococcus watsoni C-113.</title>
        <authorList>
            <person name="Lucas S."/>
            <person name="Copeland A."/>
            <person name="Lapidus A."/>
            <person name="Cheng J.-F."/>
            <person name="Bruce D."/>
            <person name="Goodwin L."/>
            <person name="Pitluck S."/>
            <person name="Malfatti S.A."/>
            <person name="Chain P.S.G."/>
            <person name="Land M."/>
            <person name="Hauser L."/>
            <person name="Kyrpides N."/>
            <person name="Ivanova N."/>
            <person name="Cambell M.A."/>
            <person name="Heidelberg J.F."/>
            <person name="Klotz M.G."/>
            <person name="Woyke T."/>
        </authorList>
    </citation>
    <scope>NUCLEOTIDE SEQUENCE [LARGE SCALE GENOMIC DNA]</scope>
    <source>
        <strain evidence="3">C-113</strain>
        <plasmid evidence="3">pNWAT01</plasmid>
    </source>
</reference>
<name>D8KCC7_NITWC</name>
<sequence>MAFRKAERKQAKLRLTLCGPSGSGKTYSALLIAKGLASGGKIALIDTERGSGELYSELVDYDVSSLSPPFTPERYIALVREAEQIGYKVLIIDSLSHAWIGQGGILDMHDKVTAASRTGNRFTSWREVTPQHNTLVDTILGANLHIITTMRVKTAYDLVDDGNGKKRPIKLGLSPVQREGMEYEFTVVFDLSVDGHIATASKDRTHLFDGKHWVPTIETGEVLKEWLESGKDPQEASQELLEGLKASVDEIDDVQQLNEWWRTHGDEIALLIPDDNALLTSHCAARKGAILKASSGKYANSKVNGVEAV</sequence>
<dbReference type="OrthoDB" id="1625426at2"/>
<gene>
    <name evidence="2" type="ordered locus">Nwat_3151</name>
</gene>
<proteinExistence type="predicted"/>
<dbReference type="Proteomes" id="UP000000393">
    <property type="component" value="Plasmid pNWAT01"/>
</dbReference>
<dbReference type="Gene3D" id="3.40.50.300">
    <property type="entry name" value="P-loop containing nucleotide triphosphate hydrolases"/>
    <property type="match status" value="1"/>
</dbReference>
<keyword evidence="3" id="KW-1185">Reference proteome</keyword>
<dbReference type="SMART" id="SM00382">
    <property type="entry name" value="AAA"/>
    <property type="match status" value="1"/>
</dbReference>
<dbReference type="SUPFAM" id="SSF52540">
    <property type="entry name" value="P-loop containing nucleoside triphosphate hydrolases"/>
    <property type="match status" value="1"/>
</dbReference>
<geneLocation type="plasmid" evidence="2 3">
    <name>pNWAT01</name>
</geneLocation>
<dbReference type="InterPro" id="IPR003593">
    <property type="entry name" value="AAA+_ATPase"/>
</dbReference>
<keyword evidence="2" id="KW-0614">Plasmid</keyword>
<dbReference type="Pfam" id="PF13479">
    <property type="entry name" value="AAA_24"/>
    <property type="match status" value="1"/>
</dbReference>
<dbReference type="KEGG" id="nwa:Nwat_3151"/>
<feature type="domain" description="AAA+ ATPase" evidence="1">
    <location>
        <begin position="11"/>
        <end position="195"/>
    </location>
</feature>
<dbReference type="EMBL" id="CP002087">
    <property type="protein sequence ID" value="ADJ29868.1"/>
    <property type="molecule type" value="Genomic_DNA"/>
</dbReference>
<protein>
    <submittedName>
        <fullName evidence="2">AAA ATPase</fullName>
    </submittedName>
</protein>
<dbReference type="HOGENOM" id="CLU_064891_0_0_6"/>
<evidence type="ECO:0000259" key="1">
    <source>
        <dbReference type="SMART" id="SM00382"/>
    </source>
</evidence>
<evidence type="ECO:0000313" key="2">
    <source>
        <dbReference type="EMBL" id="ADJ29868.1"/>
    </source>
</evidence>
<dbReference type="AlphaFoldDB" id="D8KCC7"/>
<dbReference type="InterPro" id="IPR027417">
    <property type="entry name" value="P-loop_NTPase"/>
</dbReference>
<organism evidence="2 3">
    <name type="scientific">Nitrosococcus watsoni (strain C-113)</name>
    <dbReference type="NCBI Taxonomy" id="105559"/>
    <lineage>
        <taxon>Bacteria</taxon>
        <taxon>Pseudomonadati</taxon>
        <taxon>Pseudomonadota</taxon>
        <taxon>Gammaproteobacteria</taxon>
        <taxon>Chromatiales</taxon>
        <taxon>Chromatiaceae</taxon>
        <taxon>Nitrosococcus</taxon>
    </lineage>
</organism>